<keyword evidence="3" id="KW-0540">Nuclease</keyword>
<proteinExistence type="predicted"/>
<dbReference type="InterPro" id="IPR001584">
    <property type="entry name" value="Integrase_cat-core"/>
</dbReference>
<name>A0ABN7WFD4_GIGMA</name>
<dbReference type="InterPro" id="IPR012337">
    <property type="entry name" value="RNaseH-like_sf"/>
</dbReference>
<keyword evidence="4" id="KW-0255">Endonuclease</keyword>
<comment type="caution">
    <text evidence="8">The sequence shown here is derived from an EMBL/GenBank/DDBJ whole genome shotgun (WGS) entry which is preliminary data.</text>
</comment>
<dbReference type="SUPFAM" id="SSF53098">
    <property type="entry name" value="Ribonuclease H-like"/>
    <property type="match status" value="1"/>
</dbReference>
<accession>A0ABN7WFD4</accession>
<keyword evidence="5" id="KW-0378">Hydrolase</keyword>
<keyword evidence="1" id="KW-0808">Transferase</keyword>
<dbReference type="Gene3D" id="3.30.420.10">
    <property type="entry name" value="Ribonuclease H-like superfamily/Ribonuclease H"/>
    <property type="match status" value="1"/>
</dbReference>
<organism evidence="8 9">
    <name type="scientific">Gigaspora margarita</name>
    <dbReference type="NCBI Taxonomy" id="4874"/>
    <lineage>
        <taxon>Eukaryota</taxon>
        <taxon>Fungi</taxon>
        <taxon>Fungi incertae sedis</taxon>
        <taxon>Mucoromycota</taxon>
        <taxon>Glomeromycotina</taxon>
        <taxon>Glomeromycetes</taxon>
        <taxon>Diversisporales</taxon>
        <taxon>Gigasporaceae</taxon>
        <taxon>Gigaspora</taxon>
    </lineage>
</organism>
<evidence type="ECO:0000256" key="6">
    <source>
        <dbReference type="ARBA" id="ARBA00022918"/>
    </source>
</evidence>
<evidence type="ECO:0000256" key="4">
    <source>
        <dbReference type="ARBA" id="ARBA00022759"/>
    </source>
</evidence>
<evidence type="ECO:0000256" key="1">
    <source>
        <dbReference type="ARBA" id="ARBA00022679"/>
    </source>
</evidence>
<keyword evidence="6" id="KW-0695">RNA-directed DNA polymerase</keyword>
<reference evidence="8 9" key="1">
    <citation type="submission" date="2021-06" db="EMBL/GenBank/DDBJ databases">
        <authorList>
            <person name="Kallberg Y."/>
            <person name="Tangrot J."/>
            <person name="Rosling A."/>
        </authorList>
    </citation>
    <scope>NUCLEOTIDE SEQUENCE [LARGE SCALE GENOMIC DNA]</scope>
    <source>
        <strain evidence="8 9">120-4 pot B 10/14</strain>
    </source>
</reference>
<dbReference type="PANTHER" id="PTHR41694:SF3">
    <property type="entry name" value="RNA-DIRECTED DNA POLYMERASE-RELATED"/>
    <property type="match status" value="1"/>
</dbReference>
<sequence>QKTFAIRDLEMLTNSIIQLIKVDSNLPVCLVNRIYKVLCTLQQGVLKHVGSSKLWDAVLEQYCYIPKSFVKKFVRNCMTCATRRNFPNLVAAKPIISNAFLNRVQIDLIATTNIFDSDYHYVCHVCDHFTWYLWAQTITSKQPIEVTIFLFDIFIYFGAPIILQTDNGREFTIEIIYELLSIWPDIYIIYACSRHPQSQGLVECTNYILQQKVSK</sequence>
<dbReference type="EMBL" id="CAJVQB010041837">
    <property type="protein sequence ID" value="CAG8829898.1"/>
    <property type="molecule type" value="Genomic_DNA"/>
</dbReference>
<dbReference type="InterPro" id="IPR036397">
    <property type="entry name" value="RNaseH_sf"/>
</dbReference>
<evidence type="ECO:0000256" key="3">
    <source>
        <dbReference type="ARBA" id="ARBA00022722"/>
    </source>
</evidence>
<evidence type="ECO:0000313" key="8">
    <source>
        <dbReference type="EMBL" id="CAG8829898.1"/>
    </source>
</evidence>
<dbReference type="PROSITE" id="PS50994">
    <property type="entry name" value="INTEGRASE"/>
    <property type="match status" value="1"/>
</dbReference>
<dbReference type="Proteomes" id="UP000789901">
    <property type="component" value="Unassembled WGS sequence"/>
</dbReference>
<evidence type="ECO:0000256" key="5">
    <source>
        <dbReference type="ARBA" id="ARBA00022801"/>
    </source>
</evidence>
<gene>
    <name evidence="8" type="ORF">GMARGA_LOCUS30117</name>
</gene>
<keyword evidence="2" id="KW-0548">Nucleotidyltransferase</keyword>
<feature type="non-terminal residue" evidence="8">
    <location>
        <position position="1"/>
    </location>
</feature>
<keyword evidence="9" id="KW-1185">Reference proteome</keyword>
<evidence type="ECO:0000256" key="2">
    <source>
        <dbReference type="ARBA" id="ARBA00022695"/>
    </source>
</evidence>
<protein>
    <submittedName>
        <fullName evidence="8">892_t:CDS:1</fullName>
    </submittedName>
</protein>
<evidence type="ECO:0000313" key="9">
    <source>
        <dbReference type="Proteomes" id="UP000789901"/>
    </source>
</evidence>
<feature type="domain" description="Integrase catalytic" evidence="7">
    <location>
        <begin position="90"/>
        <end position="215"/>
    </location>
</feature>
<evidence type="ECO:0000259" key="7">
    <source>
        <dbReference type="PROSITE" id="PS50994"/>
    </source>
</evidence>
<dbReference type="PANTHER" id="PTHR41694">
    <property type="entry name" value="ENDOGENOUS RETROVIRUS GROUP K MEMBER POL PROTEIN"/>
    <property type="match status" value="1"/>
</dbReference>